<dbReference type="PANTHER" id="PTHR30055:SF234">
    <property type="entry name" value="HTH-TYPE TRANSCRIPTIONAL REGULATOR BETI"/>
    <property type="match status" value="1"/>
</dbReference>
<feature type="domain" description="HTH tetR-type" evidence="5">
    <location>
        <begin position="6"/>
        <end position="66"/>
    </location>
</feature>
<comment type="caution">
    <text evidence="6">The sequence shown here is derived from an EMBL/GenBank/DDBJ whole genome shotgun (WGS) entry which is preliminary data.</text>
</comment>
<keyword evidence="1" id="KW-0805">Transcription regulation</keyword>
<dbReference type="InterPro" id="IPR023772">
    <property type="entry name" value="DNA-bd_HTH_TetR-type_CS"/>
</dbReference>
<organism evidence="6 7">
    <name type="scientific">Saccharopolyspora taberi</name>
    <dbReference type="NCBI Taxonomy" id="60895"/>
    <lineage>
        <taxon>Bacteria</taxon>
        <taxon>Bacillati</taxon>
        <taxon>Actinomycetota</taxon>
        <taxon>Actinomycetes</taxon>
        <taxon>Pseudonocardiales</taxon>
        <taxon>Pseudonocardiaceae</taxon>
        <taxon>Saccharopolyspora</taxon>
    </lineage>
</organism>
<evidence type="ECO:0000256" key="4">
    <source>
        <dbReference type="PROSITE-ProRule" id="PRU00335"/>
    </source>
</evidence>
<dbReference type="PROSITE" id="PS01081">
    <property type="entry name" value="HTH_TETR_1"/>
    <property type="match status" value="1"/>
</dbReference>
<protein>
    <submittedName>
        <fullName evidence="6">Helix-turn-helix domain-containing protein</fullName>
    </submittedName>
</protein>
<evidence type="ECO:0000259" key="5">
    <source>
        <dbReference type="PROSITE" id="PS50977"/>
    </source>
</evidence>
<dbReference type="InterPro" id="IPR009057">
    <property type="entry name" value="Homeodomain-like_sf"/>
</dbReference>
<dbReference type="InterPro" id="IPR001647">
    <property type="entry name" value="HTH_TetR"/>
</dbReference>
<dbReference type="Proteomes" id="UP001500979">
    <property type="component" value="Unassembled WGS sequence"/>
</dbReference>
<reference evidence="6 7" key="1">
    <citation type="journal article" date="2019" name="Int. J. Syst. Evol. Microbiol.">
        <title>The Global Catalogue of Microorganisms (GCM) 10K type strain sequencing project: providing services to taxonomists for standard genome sequencing and annotation.</title>
        <authorList>
            <consortium name="The Broad Institute Genomics Platform"/>
            <consortium name="The Broad Institute Genome Sequencing Center for Infectious Disease"/>
            <person name="Wu L."/>
            <person name="Ma J."/>
        </authorList>
    </citation>
    <scope>NUCLEOTIDE SEQUENCE [LARGE SCALE GENOMIC DNA]</scope>
    <source>
        <strain evidence="6 7">JCM 9383</strain>
    </source>
</reference>
<evidence type="ECO:0000256" key="3">
    <source>
        <dbReference type="ARBA" id="ARBA00023163"/>
    </source>
</evidence>
<dbReference type="PROSITE" id="PS50977">
    <property type="entry name" value="HTH_TETR_2"/>
    <property type="match status" value="1"/>
</dbReference>
<feature type="DNA-binding region" description="H-T-H motif" evidence="4">
    <location>
        <begin position="29"/>
        <end position="48"/>
    </location>
</feature>
<dbReference type="SUPFAM" id="SSF46689">
    <property type="entry name" value="Homeodomain-like"/>
    <property type="match status" value="1"/>
</dbReference>
<name>A0ABN3V927_9PSEU</name>
<dbReference type="Pfam" id="PF00440">
    <property type="entry name" value="TetR_N"/>
    <property type="match status" value="1"/>
</dbReference>
<evidence type="ECO:0000256" key="1">
    <source>
        <dbReference type="ARBA" id="ARBA00023015"/>
    </source>
</evidence>
<keyword evidence="3" id="KW-0804">Transcription</keyword>
<dbReference type="PRINTS" id="PR00455">
    <property type="entry name" value="HTHTETR"/>
</dbReference>
<dbReference type="Gene3D" id="1.10.357.10">
    <property type="entry name" value="Tetracycline Repressor, domain 2"/>
    <property type="match status" value="1"/>
</dbReference>
<keyword evidence="7" id="KW-1185">Reference proteome</keyword>
<evidence type="ECO:0000256" key="2">
    <source>
        <dbReference type="ARBA" id="ARBA00023125"/>
    </source>
</evidence>
<evidence type="ECO:0000313" key="7">
    <source>
        <dbReference type="Proteomes" id="UP001500979"/>
    </source>
</evidence>
<gene>
    <name evidence="6" type="ORF">GCM10010470_10750</name>
</gene>
<sequence>MPRERVDTRTEIRVVAAELFARQGFEKTSLREVAERLGITKAALYYHFQSKADLARGIVQPMFDEVEELLRVSEAAPVAPRALLEGYFDVVAKHREVFWMIFRDIGVLGHLNLMEAMLGWRARLNALLVGEPATPADWARATVAVGGLQDCVTNEGEVADFRAAAVDAALAALGSGSR</sequence>
<evidence type="ECO:0000313" key="6">
    <source>
        <dbReference type="EMBL" id="GAA2779018.1"/>
    </source>
</evidence>
<proteinExistence type="predicted"/>
<dbReference type="EMBL" id="BAAAUX010000005">
    <property type="protein sequence ID" value="GAA2779018.1"/>
    <property type="molecule type" value="Genomic_DNA"/>
</dbReference>
<dbReference type="InterPro" id="IPR050109">
    <property type="entry name" value="HTH-type_TetR-like_transc_reg"/>
</dbReference>
<dbReference type="RefSeq" id="WP_344678271.1">
    <property type="nucleotide sequence ID" value="NZ_BAAAUX010000005.1"/>
</dbReference>
<accession>A0ABN3V927</accession>
<keyword evidence="2 4" id="KW-0238">DNA-binding</keyword>
<dbReference type="PANTHER" id="PTHR30055">
    <property type="entry name" value="HTH-TYPE TRANSCRIPTIONAL REGULATOR RUTR"/>
    <property type="match status" value="1"/>
</dbReference>